<dbReference type="PRINTS" id="PR00176">
    <property type="entry name" value="NANEUSMPORT"/>
</dbReference>
<feature type="transmembrane region" description="Helical" evidence="10">
    <location>
        <begin position="153"/>
        <end position="172"/>
    </location>
</feature>
<comment type="similarity">
    <text evidence="2">Belongs to the sodium:neurotransmitter symporter (SNF) (TC 2.A.22) family.</text>
</comment>
<feature type="compositionally biased region" description="Polar residues" evidence="9">
    <location>
        <begin position="674"/>
        <end position="685"/>
    </location>
</feature>
<feature type="region of interest" description="Disordered" evidence="9">
    <location>
        <begin position="547"/>
        <end position="570"/>
    </location>
</feature>
<evidence type="ECO:0000256" key="5">
    <source>
        <dbReference type="ARBA" id="ARBA00022847"/>
    </source>
</evidence>
<evidence type="ECO:0000256" key="7">
    <source>
        <dbReference type="ARBA" id="ARBA00023136"/>
    </source>
</evidence>
<reference evidence="11" key="1">
    <citation type="journal article" date="2015" name="Insect Biochem. Mol. Biol.">
        <title>An insight into the sialome of the horse fly, Tabanus bromius.</title>
        <authorList>
            <person name="Ribeiro J.M."/>
            <person name="Kazimirova M."/>
            <person name="Takac P."/>
            <person name="Andersen J.F."/>
            <person name="Francischetti I.M."/>
        </authorList>
    </citation>
    <scope>NUCLEOTIDE SEQUENCE</scope>
</reference>
<feature type="transmembrane region" description="Helical" evidence="10">
    <location>
        <begin position="36"/>
        <end position="54"/>
    </location>
</feature>
<feature type="transmembrane region" description="Helical" evidence="10">
    <location>
        <begin position="423"/>
        <end position="441"/>
    </location>
</feature>
<feature type="binding site" evidence="8">
    <location>
        <position position="332"/>
    </location>
    <ligand>
        <name>Na(+)</name>
        <dbReference type="ChEBI" id="CHEBI:29101"/>
        <label>1</label>
    </ligand>
</feature>
<evidence type="ECO:0000256" key="6">
    <source>
        <dbReference type="ARBA" id="ARBA00022989"/>
    </source>
</evidence>
<dbReference type="GO" id="GO:0005886">
    <property type="term" value="C:plasma membrane"/>
    <property type="evidence" value="ECO:0007669"/>
    <property type="project" value="TreeGrafter"/>
</dbReference>
<evidence type="ECO:0000256" key="2">
    <source>
        <dbReference type="ARBA" id="ARBA00006459"/>
    </source>
</evidence>
<dbReference type="GO" id="GO:0046872">
    <property type="term" value="F:metal ion binding"/>
    <property type="evidence" value="ECO:0007669"/>
    <property type="project" value="UniProtKB-KW"/>
</dbReference>
<feature type="transmembrane region" description="Helical" evidence="10">
    <location>
        <begin position="353"/>
        <end position="374"/>
    </location>
</feature>
<dbReference type="PROSITE" id="PS50267">
    <property type="entry name" value="NA_NEUROTRAN_SYMP_3"/>
    <property type="match status" value="1"/>
</dbReference>
<dbReference type="InterPro" id="IPR037272">
    <property type="entry name" value="SNS_sf"/>
</dbReference>
<feature type="non-terminal residue" evidence="11">
    <location>
        <position position="1"/>
    </location>
</feature>
<dbReference type="PANTHER" id="PTHR11616">
    <property type="entry name" value="SODIUM/CHLORIDE DEPENDENT TRANSPORTER"/>
    <property type="match status" value="1"/>
</dbReference>
<name>A0A0K8TQT5_TABBR</name>
<feature type="compositionally biased region" description="Basic and acidic residues" evidence="9">
    <location>
        <begin position="613"/>
        <end position="632"/>
    </location>
</feature>
<feature type="transmembrane region" description="Helical" evidence="10">
    <location>
        <begin position="380"/>
        <end position="402"/>
    </location>
</feature>
<proteinExistence type="evidence at transcript level"/>
<organism evidence="11">
    <name type="scientific">Tabanus bromius</name>
    <name type="common">Band-eyed brown horse fly</name>
    <dbReference type="NCBI Taxonomy" id="304241"/>
    <lineage>
        <taxon>Eukaryota</taxon>
        <taxon>Metazoa</taxon>
        <taxon>Ecdysozoa</taxon>
        <taxon>Arthropoda</taxon>
        <taxon>Hexapoda</taxon>
        <taxon>Insecta</taxon>
        <taxon>Pterygota</taxon>
        <taxon>Neoptera</taxon>
        <taxon>Endopterygota</taxon>
        <taxon>Diptera</taxon>
        <taxon>Brachycera</taxon>
        <taxon>Tabanomorpha</taxon>
        <taxon>Tabanoidea</taxon>
        <taxon>Tabanidae</taxon>
        <taxon>Tabanus</taxon>
    </lineage>
</organism>
<feature type="transmembrane region" description="Helical" evidence="10">
    <location>
        <begin position="227"/>
        <end position="251"/>
    </location>
</feature>
<evidence type="ECO:0000256" key="8">
    <source>
        <dbReference type="PIRSR" id="PIRSR600175-1"/>
    </source>
</evidence>
<keyword evidence="8" id="KW-0915">Sodium</keyword>
<protein>
    <submittedName>
        <fullName evidence="11">Putative sodium-dependent nutrient amino acid transporter 1-like isoform x5</fullName>
    </submittedName>
</protein>
<evidence type="ECO:0000256" key="4">
    <source>
        <dbReference type="ARBA" id="ARBA00022692"/>
    </source>
</evidence>
<keyword evidence="8" id="KW-0479">Metal-binding</keyword>
<sequence>SKCSIFRGLVLSLCLNMTYSNVVRFPRELEKHGTAFLVPYLVILFLVGLPIILLEVSLGQFLGQGAANSWRASPILKGASVISRFASWLGAIWTSLQAVLAVVYIGLLIFKTVPFSDCVSGVRIVDTGYTKTEKNGQECMESTFMVSVFDSTLYFAFLTMSLIILWGISMVCTHSSKIFRRTTFVFALIGFLLLLLLTGWEIYKAFLREYFPEFWPFELQLLADSSLWFNALVQVIFSTNIGFGVLPVVTGKFLYKSDAVRTSVVYLCFNLIINAISVTLFIVQFDNPITKNSTIIYPELKPFTAIYDYILNETDLFRIMPSLNYLLIVIASVVSISLAIYTSSRLMPRHPNYILSMIGLTASILCLMCPDYWIPRLLDSRIVGTLIIGSIVFDLMATTWIYGAKNIYTDLEFSIGRPILKSWLILWCFAPVALFGILAWWCVGDDRNDLLYMYLPRWAPLIFLMAIIVIIACVEISGQVDYNFFGMICEAGKPAKEWGPADPLARHAWKQWRSVCHDTGQKDFTLRRRGTRDYTHSIKKGQYSMSSKYGTQNWKSSTPGNSSPNYSGSVFGDSAIEEDMSVDKYSGVNQQFSVFTNDSHGKPIRYSNRSRKVSQERRRDSGQQEKHKEILYIRRSSTDSNNATKIEITPSSDNDPYAIARNPRRSNASKDGKSNSQRDSNNSKNENADHICWRKFSLNSEEYSTEL</sequence>
<feature type="region of interest" description="Disordered" evidence="9">
    <location>
        <begin position="594"/>
        <end position="691"/>
    </location>
</feature>
<feature type="transmembrane region" description="Helical" evidence="10">
    <location>
        <begin position="323"/>
        <end position="341"/>
    </location>
</feature>
<feature type="transmembrane region" description="Helical" evidence="10">
    <location>
        <begin position="85"/>
        <end position="110"/>
    </location>
</feature>
<feature type="transmembrane region" description="Helical" evidence="10">
    <location>
        <begin position="184"/>
        <end position="207"/>
    </location>
</feature>
<evidence type="ECO:0000313" key="11">
    <source>
        <dbReference type="EMBL" id="JAI16719.1"/>
    </source>
</evidence>
<keyword evidence="6 10" id="KW-1133">Transmembrane helix</keyword>
<dbReference type="InterPro" id="IPR000175">
    <property type="entry name" value="Na/ntran_symport"/>
</dbReference>
<dbReference type="PANTHER" id="PTHR11616:SF240">
    <property type="entry name" value="BLOATED TUBULES, ISOFORM B-RELATED"/>
    <property type="match status" value="1"/>
</dbReference>
<evidence type="ECO:0000256" key="9">
    <source>
        <dbReference type="SAM" id="MobiDB-lite"/>
    </source>
</evidence>
<evidence type="ECO:0000256" key="10">
    <source>
        <dbReference type="SAM" id="Phobius"/>
    </source>
</evidence>
<feature type="binding site" evidence="8">
    <location>
        <position position="21"/>
    </location>
    <ligand>
        <name>Na(+)</name>
        <dbReference type="ChEBI" id="CHEBI:29101"/>
        <label>1</label>
    </ligand>
</feature>
<comment type="subcellular location">
    <subcellularLocation>
        <location evidence="1">Membrane</location>
        <topology evidence="1">Multi-pass membrane protein</topology>
    </subcellularLocation>
</comment>
<keyword evidence="4 10" id="KW-0812">Transmembrane</keyword>
<dbReference type="AlphaFoldDB" id="A0A0K8TQT5"/>
<dbReference type="Pfam" id="PF00209">
    <property type="entry name" value="SNF"/>
    <property type="match status" value="1"/>
</dbReference>
<keyword evidence="7 10" id="KW-0472">Membrane</keyword>
<dbReference type="SUPFAM" id="SSF161070">
    <property type="entry name" value="SNF-like"/>
    <property type="match status" value="1"/>
</dbReference>
<feature type="binding site" evidence="8">
    <location>
        <position position="238"/>
    </location>
    <ligand>
        <name>Na(+)</name>
        <dbReference type="ChEBI" id="CHEBI:29101"/>
        <label>1</label>
    </ligand>
</feature>
<keyword evidence="5" id="KW-0769">Symport</keyword>
<feature type="compositionally biased region" description="Polar residues" evidence="9">
    <location>
        <begin position="547"/>
        <end position="568"/>
    </location>
</feature>
<feature type="binding site" evidence="8">
    <location>
        <position position="270"/>
    </location>
    <ligand>
        <name>Na(+)</name>
        <dbReference type="ChEBI" id="CHEBI:29101"/>
        <label>1</label>
    </ligand>
</feature>
<dbReference type="GO" id="GO:0015375">
    <property type="term" value="F:glycine:sodium symporter activity"/>
    <property type="evidence" value="ECO:0007669"/>
    <property type="project" value="TreeGrafter"/>
</dbReference>
<feature type="transmembrane region" description="Helical" evidence="10">
    <location>
        <begin position="263"/>
        <end position="283"/>
    </location>
</feature>
<feature type="transmembrane region" description="Helical" evidence="10">
    <location>
        <begin position="461"/>
        <end position="478"/>
    </location>
</feature>
<keyword evidence="3" id="KW-0813">Transport</keyword>
<evidence type="ECO:0000256" key="1">
    <source>
        <dbReference type="ARBA" id="ARBA00004141"/>
    </source>
</evidence>
<accession>A0A0K8TQT5</accession>
<evidence type="ECO:0000256" key="3">
    <source>
        <dbReference type="ARBA" id="ARBA00022448"/>
    </source>
</evidence>
<dbReference type="EMBL" id="GDAI01000884">
    <property type="protein sequence ID" value="JAI16719.1"/>
    <property type="molecule type" value="mRNA"/>
</dbReference>
<feature type="compositionally biased region" description="Polar residues" evidence="9">
    <location>
        <begin position="638"/>
        <end position="654"/>
    </location>
</feature>